<protein>
    <submittedName>
        <fullName evidence="1">Uncharacterized protein</fullName>
    </submittedName>
</protein>
<dbReference type="SUPFAM" id="SSF52047">
    <property type="entry name" value="RNI-like"/>
    <property type="match status" value="1"/>
</dbReference>
<organism evidence="1 2">
    <name type="scientific">Encephalitozoon hellem</name>
    <name type="common">Microsporidian parasite</name>
    <dbReference type="NCBI Taxonomy" id="27973"/>
    <lineage>
        <taxon>Eukaryota</taxon>
        <taxon>Fungi</taxon>
        <taxon>Fungi incertae sedis</taxon>
        <taxon>Microsporidia</taxon>
        <taxon>Unikaryonidae</taxon>
        <taxon>Encephalitozoon</taxon>
    </lineage>
</organism>
<dbReference type="EMBL" id="CP075156">
    <property type="protein sequence ID" value="UTX44164.1"/>
    <property type="molecule type" value="Genomic_DNA"/>
</dbReference>
<dbReference type="InterPro" id="IPR032675">
    <property type="entry name" value="LRR_dom_sf"/>
</dbReference>
<accession>A0A9Q9CDZ3</accession>
<dbReference type="AlphaFoldDB" id="A0A9Q9CDZ3"/>
<proteinExistence type="predicted"/>
<evidence type="ECO:0000313" key="1">
    <source>
        <dbReference type="EMBL" id="UTX44164.1"/>
    </source>
</evidence>
<gene>
    <name evidence="1" type="ORF">GPU96_10g19540</name>
</gene>
<reference evidence="1" key="1">
    <citation type="submission" date="2021-05" db="EMBL/GenBank/DDBJ databases">
        <title>Encephalitozoon hellem ATCC 50604 Complete Genome.</title>
        <authorList>
            <person name="Mascarenhas dos Santos A.C."/>
            <person name="Julian A.T."/>
            <person name="Pombert J.-F."/>
        </authorList>
    </citation>
    <scope>NUCLEOTIDE SEQUENCE</scope>
    <source>
        <strain evidence="1">ATCC 50604</strain>
    </source>
</reference>
<dbReference type="Gene3D" id="3.80.10.10">
    <property type="entry name" value="Ribonuclease Inhibitor"/>
    <property type="match status" value="1"/>
</dbReference>
<dbReference type="Proteomes" id="UP001059546">
    <property type="component" value="Chromosome X"/>
</dbReference>
<name>A0A9Q9CDZ3_ENCHE</name>
<evidence type="ECO:0000313" key="2">
    <source>
        <dbReference type="Proteomes" id="UP001059546"/>
    </source>
</evidence>
<sequence length="364" mass="41707">MRRIADLKVRSKKFLAQRTISGPVLRIAWDLVYWMARYDRRLRVFCKCTSPREISVLAPWRKPYERRGYYESRASFDIDLHPFINLRVLKVIDSSAFDMSSISNTCVKKLKLLKVSSVRMKGPVNTVLQEIALKDVRIPYEDMANILGIESLVSVSLTNVDILGCNDWQERLLERLREMPGLKKIVLASMGVSVQRFADLCIERGLGWFRIAEEGMCLDVRLCSFSSVVRCVGILRCLSKLDLEMVEAIHVGGSDLKYMRETLPNLKALHVTQAEIDSKAFKAIYLRYPNLIRLGFSECIFSGTSFYEIIMHFKRMLRHLDLTSSMLPHDYISFLEKTLCSCSVRLKSGELITIDNPTSGTLGR</sequence>